<reference evidence="2" key="1">
    <citation type="submission" date="2021-01" db="EMBL/GenBank/DDBJ databases">
        <authorList>
            <person name="Corre E."/>
            <person name="Pelletier E."/>
            <person name="Niang G."/>
            <person name="Scheremetjew M."/>
            <person name="Finn R."/>
            <person name="Kale V."/>
            <person name="Holt S."/>
            <person name="Cochrane G."/>
            <person name="Meng A."/>
            <person name="Brown T."/>
            <person name="Cohen L."/>
        </authorList>
    </citation>
    <scope>NUCLEOTIDE SEQUENCE</scope>
    <source>
        <strain evidence="2">OF101</strain>
    </source>
</reference>
<sequence length="313" mass="34973">MDSRASKAGAAPKGARGPELTAGALVSWVVRSLYVDEALPRARLLQWMLELLAGVKLGAGELRKFVDAAPGVYIEPRDAPKLGWSAMLFEPPPGFSGRFASEDPPECYEEETLAELQRLFAAGGWPEARDRSHKYYVVASWLQDVSAHLRALSFGRLLCLVRYGTRGCLLGHRAGLLVPFEASEERERELNALSGQPTQVSRDEDYVRTWAELRCCVSMLLEEQADEMLEVAKLKILFRARFHKELSETVFGYQSLSRLFADPELEEDLVIEQVPANRYVLRPLRERRTLSLAQAIGMTPKLEAGEPANGDQL</sequence>
<dbReference type="AlphaFoldDB" id="A0A7S1PPT1"/>
<accession>A0A7S1PPT1</accession>
<dbReference type="EMBL" id="HBGE01007790">
    <property type="protein sequence ID" value="CAD9095166.1"/>
    <property type="molecule type" value="Transcribed_RNA"/>
</dbReference>
<dbReference type="PROSITE" id="PS51644">
    <property type="entry name" value="HTH_OST"/>
    <property type="match status" value="1"/>
</dbReference>
<name>A0A7S1PPT1_ALECA</name>
<gene>
    <name evidence="2" type="ORF">ACAT0790_LOCUS4683</name>
</gene>
<organism evidence="2">
    <name type="scientific">Alexandrium catenella</name>
    <name type="common">Red tide dinoflagellate</name>
    <name type="synonym">Gonyaulax catenella</name>
    <dbReference type="NCBI Taxonomy" id="2925"/>
    <lineage>
        <taxon>Eukaryota</taxon>
        <taxon>Sar</taxon>
        <taxon>Alveolata</taxon>
        <taxon>Dinophyceae</taxon>
        <taxon>Gonyaulacales</taxon>
        <taxon>Pyrocystaceae</taxon>
        <taxon>Alexandrium</taxon>
    </lineage>
</organism>
<protein>
    <recommendedName>
        <fullName evidence="1">HTH OST-type domain-containing protein</fullName>
    </recommendedName>
</protein>
<proteinExistence type="predicted"/>
<dbReference type="InterPro" id="IPR025605">
    <property type="entry name" value="OST-HTH/LOTUS_dom"/>
</dbReference>
<evidence type="ECO:0000259" key="1">
    <source>
        <dbReference type="PROSITE" id="PS51644"/>
    </source>
</evidence>
<evidence type="ECO:0000313" key="2">
    <source>
        <dbReference type="EMBL" id="CAD9095166.1"/>
    </source>
</evidence>
<feature type="domain" description="HTH OST-type" evidence="1">
    <location>
        <begin position="209"/>
        <end position="285"/>
    </location>
</feature>